<dbReference type="Pfam" id="PF03006">
    <property type="entry name" value="HlyIII"/>
    <property type="match status" value="1"/>
</dbReference>
<keyword evidence="3 6" id="KW-0812">Transmembrane</keyword>
<evidence type="ECO:0000256" key="6">
    <source>
        <dbReference type="SAM" id="Phobius"/>
    </source>
</evidence>
<keyword evidence="4 6" id="KW-1133">Transmembrane helix</keyword>
<feature type="transmembrane region" description="Helical" evidence="6">
    <location>
        <begin position="187"/>
        <end position="210"/>
    </location>
</feature>
<keyword evidence="8" id="KW-1185">Reference proteome</keyword>
<evidence type="ECO:0000256" key="4">
    <source>
        <dbReference type="ARBA" id="ARBA00022989"/>
    </source>
</evidence>
<evidence type="ECO:0000313" key="7">
    <source>
        <dbReference type="EMBL" id="CAK8671955.1"/>
    </source>
</evidence>
<feature type="transmembrane region" description="Helical" evidence="6">
    <location>
        <begin position="336"/>
        <end position="363"/>
    </location>
</feature>
<dbReference type="InterPro" id="IPR004254">
    <property type="entry name" value="AdipoR/HlyIII-related"/>
</dbReference>
<organism evidence="7 8">
    <name type="scientific">Clavelina lepadiformis</name>
    <name type="common">Light-bulb sea squirt</name>
    <name type="synonym">Ascidia lepadiformis</name>
    <dbReference type="NCBI Taxonomy" id="159417"/>
    <lineage>
        <taxon>Eukaryota</taxon>
        <taxon>Metazoa</taxon>
        <taxon>Chordata</taxon>
        <taxon>Tunicata</taxon>
        <taxon>Ascidiacea</taxon>
        <taxon>Aplousobranchia</taxon>
        <taxon>Clavelinidae</taxon>
        <taxon>Clavelina</taxon>
    </lineage>
</organism>
<name>A0ABP0F0I6_CLALP</name>
<evidence type="ECO:0000313" key="8">
    <source>
        <dbReference type="Proteomes" id="UP001642483"/>
    </source>
</evidence>
<evidence type="ECO:0000256" key="3">
    <source>
        <dbReference type="ARBA" id="ARBA00022692"/>
    </source>
</evidence>
<comment type="similarity">
    <text evidence="2">Belongs to the ADIPOR family.</text>
</comment>
<evidence type="ECO:0000256" key="2">
    <source>
        <dbReference type="ARBA" id="ARBA00007018"/>
    </source>
</evidence>
<accession>A0ABP0F0I6</accession>
<evidence type="ECO:0000256" key="1">
    <source>
        <dbReference type="ARBA" id="ARBA00004141"/>
    </source>
</evidence>
<comment type="subcellular location">
    <subcellularLocation>
        <location evidence="1">Membrane</location>
        <topology evidence="1">Multi-pass membrane protein</topology>
    </subcellularLocation>
</comment>
<feature type="transmembrane region" description="Helical" evidence="6">
    <location>
        <begin position="257"/>
        <end position="276"/>
    </location>
</feature>
<dbReference type="PANTHER" id="PTHR20855">
    <property type="entry name" value="ADIPOR/PROGESTIN RECEPTOR-RELATED"/>
    <property type="match status" value="1"/>
</dbReference>
<keyword evidence="5 6" id="KW-0472">Membrane</keyword>
<dbReference type="EMBL" id="CAWYQH010000001">
    <property type="protein sequence ID" value="CAK8671955.1"/>
    <property type="molecule type" value="Genomic_DNA"/>
</dbReference>
<feature type="transmembrane region" description="Helical" evidence="6">
    <location>
        <begin position="297"/>
        <end position="316"/>
    </location>
</feature>
<dbReference type="PANTHER" id="PTHR20855:SF143">
    <property type="entry name" value="MEMBRANE PROGESTIN RECEPTOR EPSILON"/>
    <property type="match status" value="1"/>
</dbReference>
<feature type="transmembrane region" description="Helical" evidence="6">
    <location>
        <begin position="119"/>
        <end position="142"/>
    </location>
</feature>
<reference evidence="7 8" key="1">
    <citation type="submission" date="2024-02" db="EMBL/GenBank/DDBJ databases">
        <authorList>
            <person name="Daric V."/>
            <person name="Darras S."/>
        </authorList>
    </citation>
    <scope>NUCLEOTIDE SEQUENCE [LARGE SCALE GENOMIC DNA]</scope>
</reference>
<protein>
    <submittedName>
        <fullName evidence="7">Uncharacterized protein</fullName>
    </submittedName>
</protein>
<evidence type="ECO:0000256" key="5">
    <source>
        <dbReference type="ARBA" id="ARBA00023136"/>
    </source>
</evidence>
<feature type="transmembrane region" description="Helical" evidence="6">
    <location>
        <begin position="87"/>
        <end position="107"/>
    </location>
</feature>
<comment type="caution">
    <text evidence="7">The sequence shown here is derived from an EMBL/GenBank/DDBJ whole genome shotgun (WGS) entry which is preliminary data.</text>
</comment>
<feature type="transmembrane region" description="Helical" evidence="6">
    <location>
        <begin position="222"/>
        <end position="242"/>
    </location>
</feature>
<dbReference type="Proteomes" id="UP001642483">
    <property type="component" value="Unassembled WGS sequence"/>
</dbReference>
<sequence>MIKYAAAIELLASSKPGCENQNGDKRVNALQRLKLSYNRWVASYNYKCCDEVDDVLKRPFINTGYRHERASFIYYLKSILTPNNESVNVWTHFLPFLYFVYRIYNFMRSEDDPFAVLNYPYYVHGIGVCAVLLISTIAHTFCSCSAICSKSCFGADYAAIYCYGISCLIPFEFYLCPMSHNCQGPTAVNYLTFMCIFSLLATFATLFSDYSSRSPIPGFRTVTYVFGIGTVYTPCVVRYFIYSFEHTHPSYFIGHDYSLTFLLSTLCLIIAAFFYTQRLPERWYTGKFDIIGHSHNLFHMLSALAMYMQNVLLANVLEDVKQGIKDGYFSEEHFNISWQATLGAYILLLVSTNLVVGVYAIVLRKDRSKAKCK</sequence>
<proteinExistence type="inferred from homology"/>
<feature type="transmembrane region" description="Helical" evidence="6">
    <location>
        <begin position="154"/>
        <end position="175"/>
    </location>
</feature>
<gene>
    <name evidence="7" type="ORF">CVLEPA_LOCUS974</name>
</gene>